<dbReference type="EMBL" id="BEXD01004048">
    <property type="protein sequence ID" value="GBC06060.1"/>
    <property type="molecule type" value="Genomic_DNA"/>
</dbReference>
<dbReference type="OrthoDB" id="2328964at2759"/>
<comment type="caution">
    <text evidence="1">The sequence shown here is derived from an EMBL/GenBank/DDBJ whole genome shotgun (WGS) entry which is preliminary data.</text>
</comment>
<gene>
    <name evidence="2" type="ORF">RCL2_000138400</name>
    <name evidence="1" type="ORF">RclHR1_00660014</name>
</gene>
<sequence length="212" mass="25189">MNTNTTIISNSENQVSIQTMQSYQGLQLDELRFFYQVPNDDNFYHVTCKMILQDSVSWSDDNYDYEFFFQSYHVTCKLLSHSSVLNILNKEIYGREFNLNDNKQRYLLLTSRQKLNLEISLKQILPLYLSQHPIFDGETRLYCDKSLDSFPNKNVENNIITTQGYSVVNDQNSFDNSWRCNDYDSQHSQQDDGIYTYVDHEYDFSQYQNIQQ</sequence>
<dbReference type="EMBL" id="BLAL01000011">
    <property type="protein sequence ID" value="GES73877.1"/>
    <property type="molecule type" value="Genomic_DNA"/>
</dbReference>
<dbReference type="AlphaFoldDB" id="A0A2Z6S9A8"/>
<protein>
    <submittedName>
        <fullName evidence="1">Uncharacterized protein</fullName>
    </submittedName>
</protein>
<name>A0A2Z6S9A8_9GLOM</name>
<evidence type="ECO:0000313" key="3">
    <source>
        <dbReference type="Proteomes" id="UP000247702"/>
    </source>
</evidence>
<proteinExistence type="predicted"/>
<organism evidence="1 3">
    <name type="scientific">Rhizophagus clarus</name>
    <dbReference type="NCBI Taxonomy" id="94130"/>
    <lineage>
        <taxon>Eukaryota</taxon>
        <taxon>Fungi</taxon>
        <taxon>Fungi incertae sedis</taxon>
        <taxon>Mucoromycota</taxon>
        <taxon>Glomeromycotina</taxon>
        <taxon>Glomeromycetes</taxon>
        <taxon>Glomerales</taxon>
        <taxon>Glomeraceae</taxon>
        <taxon>Rhizophagus</taxon>
    </lineage>
</organism>
<dbReference type="Proteomes" id="UP000615446">
    <property type="component" value="Unassembled WGS sequence"/>
</dbReference>
<dbReference type="Proteomes" id="UP000247702">
    <property type="component" value="Unassembled WGS sequence"/>
</dbReference>
<reference evidence="2" key="2">
    <citation type="submission" date="2019-10" db="EMBL/GenBank/DDBJ databases">
        <title>Conservation and host-specific expression of non-tandemly repeated heterogenous ribosome RNA gene in arbuscular mycorrhizal fungi.</title>
        <authorList>
            <person name="Maeda T."/>
            <person name="Kobayashi Y."/>
            <person name="Nakagawa T."/>
            <person name="Ezawa T."/>
            <person name="Yamaguchi K."/>
            <person name="Bino T."/>
            <person name="Nishimoto Y."/>
            <person name="Shigenobu S."/>
            <person name="Kawaguchi M."/>
        </authorList>
    </citation>
    <scope>NUCLEOTIDE SEQUENCE</scope>
    <source>
        <strain evidence="2">HR1</strain>
    </source>
</reference>
<accession>A0A2Z6S9A8</accession>
<keyword evidence="3" id="KW-1185">Reference proteome</keyword>
<evidence type="ECO:0000313" key="2">
    <source>
        <dbReference type="EMBL" id="GES73877.1"/>
    </source>
</evidence>
<reference evidence="1 3" key="1">
    <citation type="submission" date="2017-11" db="EMBL/GenBank/DDBJ databases">
        <title>The genome of Rhizophagus clarus HR1 reveals common genetic basis of auxotrophy among arbuscular mycorrhizal fungi.</title>
        <authorList>
            <person name="Kobayashi Y."/>
        </authorList>
    </citation>
    <scope>NUCLEOTIDE SEQUENCE [LARGE SCALE GENOMIC DNA]</scope>
    <source>
        <strain evidence="1 3">HR1</strain>
    </source>
</reference>
<evidence type="ECO:0000313" key="1">
    <source>
        <dbReference type="EMBL" id="GBC06060.1"/>
    </source>
</evidence>